<evidence type="ECO:0000313" key="24">
    <source>
        <dbReference type="EMBL" id="PGH19568.1"/>
    </source>
</evidence>
<proteinExistence type="inferred from homology"/>
<dbReference type="InterPro" id="IPR013320">
    <property type="entry name" value="ConA-like_dom_sf"/>
</dbReference>
<keyword evidence="5" id="KW-0134">Cell wall</keyword>
<dbReference type="GO" id="GO:0098552">
    <property type="term" value="C:side of membrane"/>
    <property type="evidence" value="ECO:0007669"/>
    <property type="project" value="UniProtKB-KW"/>
</dbReference>
<dbReference type="InterPro" id="IPR050546">
    <property type="entry name" value="Glycosyl_Hydrlase_16"/>
</dbReference>
<evidence type="ECO:0000256" key="14">
    <source>
        <dbReference type="ARBA" id="ARBA00023288"/>
    </source>
</evidence>
<evidence type="ECO:0000256" key="13">
    <source>
        <dbReference type="ARBA" id="ARBA00023180"/>
    </source>
</evidence>
<keyword evidence="12 20" id="KW-1015">Disulfide bond</keyword>
<dbReference type="PIRSF" id="PIRSF037299">
    <property type="entry name" value="Glycosidase_CRH1_prd"/>
    <property type="match status" value="1"/>
</dbReference>
<dbReference type="FunFam" id="2.60.120.200:FF:000152">
    <property type="entry name" value="Cell wall glucanase"/>
    <property type="match status" value="1"/>
</dbReference>
<organism evidence="24 25">
    <name type="scientific">Polytolypa hystricis (strain UAMH7299)</name>
    <dbReference type="NCBI Taxonomy" id="1447883"/>
    <lineage>
        <taxon>Eukaryota</taxon>
        <taxon>Fungi</taxon>
        <taxon>Dikarya</taxon>
        <taxon>Ascomycota</taxon>
        <taxon>Pezizomycotina</taxon>
        <taxon>Eurotiomycetes</taxon>
        <taxon>Eurotiomycetidae</taxon>
        <taxon>Onygenales</taxon>
        <taxon>Onygenales incertae sedis</taxon>
        <taxon>Polytolypa</taxon>
    </lineage>
</organism>
<dbReference type="Gene3D" id="2.60.120.200">
    <property type="match status" value="1"/>
</dbReference>
<evidence type="ECO:0000256" key="16">
    <source>
        <dbReference type="ARBA" id="ARBA00023316"/>
    </source>
</evidence>
<evidence type="ECO:0000259" key="23">
    <source>
        <dbReference type="PROSITE" id="PS51762"/>
    </source>
</evidence>
<evidence type="ECO:0000256" key="15">
    <source>
        <dbReference type="ARBA" id="ARBA00023295"/>
    </source>
</evidence>
<keyword evidence="13" id="KW-0325">Glycoprotein</keyword>
<evidence type="ECO:0000256" key="6">
    <source>
        <dbReference type="ARBA" id="ARBA00022622"/>
    </source>
</evidence>
<keyword evidence="7" id="KW-0328">Glycosyltransferase</keyword>
<keyword evidence="6" id="KW-0336">GPI-anchor</keyword>
<name>A0A2B7YF84_POLH7</name>
<evidence type="ECO:0000256" key="18">
    <source>
        <dbReference type="ARBA" id="ARBA00093308"/>
    </source>
</evidence>
<keyword evidence="25" id="KW-1185">Reference proteome</keyword>
<keyword evidence="10" id="KW-0378">Hydrolase</keyword>
<evidence type="ECO:0000256" key="8">
    <source>
        <dbReference type="ARBA" id="ARBA00022679"/>
    </source>
</evidence>
<dbReference type="Proteomes" id="UP000224634">
    <property type="component" value="Unassembled WGS sequence"/>
</dbReference>
<evidence type="ECO:0000256" key="9">
    <source>
        <dbReference type="ARBA" id="ARBA00022729"/>
    </source>
</evidence>
<evidence type="ECO:0000256" key="19">
    <source>
        <dbReference type="PIRSR" id="PIRSR037299-1"/>
    </source>
</evidence>
<dbReference type="InterPro" id="IPR000757">
    <property type="entry name" value="Beta-glucanase-like"/>
</dbReference>
<evidence type="ECO:0000256" key="3">
    <source>
        <dbReference type="ARBA" id="ARBA00004589"/>
    </source>
</evidence>
<evidence type="ECO:0000256" key="20">
    <source>
        <dbReference type="PIRSR" id="PIRSR037299-2"/>
    </source>
</evidence>
<dbReference type="PROSITE" id="PS51762">
    <property type="entry name" value="GH16_2"/>
    <property type="match status" value="1"/>
</dbReference>
<protein>
    <recommendedName>
        <fullName evidence="4">chitinase</fullName>
        <ecNumber evidence="4">3.2.1.14</ecNumber>
    </recommendedName>
</protein>
<comment type="catalytic activity">
    <reaction evidence="1">
        <text>Random endo-hydrolysis of N-acetyl-beta-D-glucosaminide (1-&gt;4)-beta-linkages in chitin and chitodextrins.</text>
        <dbReference type="EC" id="3.2.1.14"/>
    </reaction>
</comment>
<feature type="active site" description="Nucleophile" evidence="19">
    <location>
        <position position="125"/>
    </location>
</feature>
<evidence type="ECO:0000313" key="25">
    <source>
        <dbReference type="Proteomes" id="UP000224634"/>
    </source>
</evidence>
<keyword evidence="5" id="KW-0964">Secreted</keyword>
<evidence type="ECO:0000256" key="17">
    <source>
        <dbReference type="ARBA" id="ARBA00038074"/>
    </source>
</evidence>
<accession>A0A2B7YF84</accession>
<dbReference type="CDD" id="cd02183">
    <property type="entry name" value="GH16_fungal_CRH1_transglycosylase"/>
    <property type="match status" value="1"/>
</dbReference>
<keyword evidence="14" id="KW-0449">Lipoprotein</keyword>
<dbReference type="GO" id="GO:0008843">
    <property type="term" value="F:endochitinase activity"/>
    <property type="evidence" value="ECO:0007669"/>
    <property type="project" value="UniProtKB-EC"/>
</dbReference>
<reference evidence="24 25" key="1">
    <citation type="submission" date="2017-10" db="EMBL/GenBank/DDBJ databases">
        <title>Comparative genomics in systemic dimorphic fungi from Ajellomycetaceae.</title>
        <authorList>
            <person name="Munoz J.F."/>
            <person name="Mcewen J.G."/>
            <person name="Clay O.K."/>
            <person name="Cuomo C.A."/>
        </authorList>
    </citation>
    <scope>NUCLEOTIDE SEQUENCE [LARGE SCALE GENOMIC DNA]</scope>
    <source>
        <strain evidence="24 25">UAMH7299</strain>
    </source>
</reference>
<dbReference type="GO" id="GO:0031505">
    <property type="term" value="P:fungal-type cell wall organization"/>
    <property type="evidence" value="ECO:0007669"/>
    <property type="project" value="TreeGrafter"/>
</dbReference>
<dbReference type="GO" id="GO:0009277">
    <property type="term" value="C:fungal-type cell wall"/>
    <property type="evidence" value="ECO:0007669"/>
    <property type="project" value="TreeGrafter"/>
</dbReference>
<keyword evidence="15" id="KW-0326">Glycosidase</keyword>
<comment type="subcellular location">
    <subcellularLocation>
        <location evidence="3">Membrane</location>
        <topology evidence="3">Lipid-anchor</topology>
        <topology evidence="3">GPI-anchor</topology>
    </subcellularLocation>
    <subcellularLocation>
        <location evidence="2">Secreted</location>
        <location evidence="2">Cell wall</location>
    </subcellularLocation>
</comment>
<dbReference type="OrthoDB" id="4781at2759"/>
<dbReference type="Pfam" id="PF00722">
    <property type="entry name" value="Glyco_hydro_16"/>
    <property type="match status" value="1"/>
</dbReference>
<evidence type="ECO:0000256" key="4">
    <source>
        <dbReference type="ARBA" id="ARBA00012729"/>
    </source>
</evidence>
<sequence>MLFTAKVAALSVALAIWLSSLFSPVWSQTYTSCNPLTQSCPADPALGKSASFDLTKESPRDWSARGTVTYDKINGASFAVAKRGDGPLIQSHFYIMFGRVSITLKAAPGVGIVSSVVLQSDCLDEIDWEWLGSKGNEVQTNYFGKGRTEGHKNGQSLSDPNNNGQFQTYTIDWNSERILWQIDGTTVRTLNAAEAANGLYPQTPSHIKVGVWAGGDPENAPGTIEWAGGQTDYSAGPYVMQVKSINVTDYSTGSKYEYSDKTGSWKSIKAVGGQVNGSGDPGKAPSSSSPPISLSPTQASSSSGT</sequence>
<keyword evidence="9 22" id="KW-0732">Signal</keyword>
<evidence type="ECO:0000256" key="22">
    <source>
        <dbReference type="SAM" id="SignalP"/>
    </source>
</evidence>
<evidence type="ECO:0000256" key="2">
    <source>
        <dbReference type="ARBA" id="ARBA00004191"/>
    </source>
</evidence>
<feature type="region of interest" description="Disordered" evidence="21">
    <location>
        <begin position="270"/>
        <end position="305"/>
    </location>
</feature>
<comment type="caution">
    <text evidence="24">The sequence shown here is derived from an EMBL/GenBank/DDBJ whole genome shotgun (WGS) entry which is preliminary data.</text>
</comment>
<dbReference type="GO" id="GO:0016757">
    <property type="term" value="F:glycosyltransferase activity"/>
    <property type="evidence" value="ECO:0007669"/>
    <property type="project" value="UniProtKB-KW"/>
</dbReference>
<feature type="signal peptide" evidence="22">
    <location>
        <begin position="1"/>
        <end position="27"/>
    </location>
</feature>
<feature type="compositionally biased region" description="Low complexity" evidence="21">
    <location>
        <begin position="281"/>
        <end position="296"/>
    </location>
</feature>
<evidence type="ECO:0000256" key="10">
    <source>
        <dbReference type="ARBA" id="ARBA00022801"/>
    </source>
</evidence>
<dbReference type="EC" id="3.2.1.14" evidence="4"/>
<keyword evidence="8" id="KW-0808">Transferase</keyword>
<evidence type="ECO:0000256" key="7">
    <source>
        <dbReference type="ARBA" id="ARBA00022676"/>
    </source>
</evidence>
<comment type="function">
    <text evidence="18">Dual chitinase/transglycosylase that plays a role in cell wall architecture. Chitinase and transglycosylase activities are coupled. Required for the polysaccharide cross-linking at the septa and the cell wall. More specifically, transfers chitin to 1,6-beta-glucan in the cell wall.</text>
</comment>
<gene>
    <name evidence="24" type="ORF">AJ80_03904</name>
</gene>
<dbReference type="EMBL" id="PDNA01000046">
    <property type="protein sequence ID" value="PGH19568.1"/>
    <property type="molecule type" value="Genomic_DNA"/>
</dbReference>
<keyword evidence="11" id="KW-0472">Membrane</keyword>
<evidence type="ECO:0000256" key="12">
    <source>
        <dbReference type="ARBA" id="ARBA00023157"/>
    </source>
</evidence>
<evidence type="ECO:0000256" key="21">
    <source>
        <dbReference type="SAM" id="MobiDB-lite"/>
    </source>
</evidence>
<comment type="similarity">
    <text evidence="17">Belongs to the glycosyl hydrolase 16 family. CRH1 subfamily.</text>
</comment>
<dbReference type="PANTHER" id="PTHR10963:SF68">
    <property type="entry name" value="GLYCOSIDASE CRH1-RELATED"/>
    <property type="match status" value="1"/>
</dbReference>
<dbReference type="GO" id="GO:0005975">
    <property type="term" value="P:carbohydrate metabolic process"/>
    <property type="evidence" value="ECO:0007669"/>
    <property type="project" value="InterPro"/>
</dbReference>
<feature type="disulfide bond" evidence="20">
    <location>
        <begin position="33"/>
        <end position="40"/>
    </location>
</feature>
<evidence type="ECO:0000256" key="11">
    <source>
        <dbReference type="ARBA" id="ARBA00023136"/>
    </source>
</evidence>
<feature type="active site" description="Proton donor" evidence="19">
    <location>
        <position position="129"/>
    </location>
</feature>
<keyword evidence="16" id="KW-0961">Cell wall biogenesis/degradation</keyword>
<evidence type="ECO:0000256" key="1">
    <source>
        <dbReference type="ARBA" id="ARBA00000822"/>
    </source>
</evidence>
<dbReference type="SUPFAM" id="SSF49899">
    <property type="entry name" value="Concanavalin A-like lectins/glucanases"/>
    <property type="match status" value="1"/>
</dbReference>
<feature type="chain" id="PRO_5012337934" description="chitinase" evidence="22">
    <location>
        <begin position="28"/>
        <end position="305"/>
    </location>
</feature>
<feature type="domain" description="GH16" evidence="23">
    <location>
        <begin position="24"/>
        <end position="235"/>
    </location>
</feature>
<dbReference type="STRING" id="1447883.A0A2B7YF84"/>
<dbReference type="PANTHER" id="PTHR10963">
    <property type="entry name" value="GLYCOSYL HYDROLASE-RELATED"/>
    <property type="match status" value="1"/>
</dbReference>
<evidence type="ECO:0000256" key="5">
    <source>
        <dbReference type="ARBA" id="ARBA00022512"/>
    </source>
</evidence>
<dbReference type="AlphaFoldDB" id="A0A2B7YF84"/>
<dbReference type="InterPro" id="IPR017168">
    <property type="entry name" value="CHR-like"/>
</dbReference>